<sequence>MMSNALDFDTVLEELRTDTPEAQPLLTTLAKIEISAINITDVTATKIQQFVQHIPPSGHHFPFIRKNTLYYLLSHFTFADMKQGRFRKMRYVLEELKKFAARNDKNEECEVLCNSAVLTTVTNVLDKADAVLGMFAEGKPLRATLGPAGDKPRKKDFTDSGMDYLIRSALSEIDGTALSARPLINCRIVAELLDELYSTAVSWFGNTIQYLSNVTEEDGEIDRILKMYYFFKFHRPGNDDVQDRFASLLHTSRQAIVSVTVPDLEGTQQMGAEYVRDISYKIFSENITLRDDPKYVFPILSTAIEMLHSMNAENIFFHPGLVCRLMNLSHESAITYATTLQPLTDFLASVVDELFAPLPNPKSIATATLKNITDRTARLASLGLGADTTKTYVQMALVRSAQDAPRKSTTRDNAVPEVVQHLLLIVYNAHLFFLCTKTYSPTFLFHRQKKITLEQQRCMLVASQNQPNFIWNSVTRNVNRFFHVWFSEDEFDVQTRGVTYSERAYLYRDLTNKWGDLLFVFKPARGQPPPGKPVPPPNITKEHITETCAALRNKTGARPLYDTLVPMSSHPAFAEIFINLVVTPEYVSIMQSAFSVFKKSGATKLIELIYGCQLLLPEQLALYHNLASLYNLLHLIDKIDSGVFKHIYAIATDTKSHLESLGKRNVDFNADLLLDLSITSLSENIRNTINPAIEALIKNNSNTFVEFLKYTRRCYVLSLSHAVLSFNPHRVSVSLQGKEIKTVILKDFLRICKNLTDSGEIFADRIQTTRRSLEQLRHQLKSTVDDAAFLNQHTEKNDSVDEFIKLHAKMMRTVKSLESKLLRSVNECQRSNDALKDSVQHILSTVHVLSAKNINDNGIADCIAEATGIINRAAASFHQPVDLTDQDVKQLSNELRDILTVNSDPVPTSEQGIPMSSESDANVREIAYRDVFDDRYIHLKDLTRIQNWYVATTPETRQNLSEPFLTAYQKATLDDVTSP</sequence>
<dbReference type="InterPro" id="IPR001309">
    <property type="entry name" value="Pept_C14_p20"/>
</dbReference>
<dbReference type="RefSeq" id="YP_010797064.1">
    <property type="nucleotide sequence ID" value="NC_076129.1"/>
</dbReference>
<organism evidence="4 5">
    <name type="scientific">miniopterid betaherpesvirus 1</name>
    <dbReference type="NCBI Taxonomy" id="3070189"/>
    <lineage>
        <taxon>Viruses</taxon>
        <taxon>Duplodnaviria</taxon>
        <taxon>Heunggongvirae</taxon>
        <taxon>Peploviricota</taxon>
        <taxon>Herviviricetes</taxon>
        <taxon>Herpesvirales</taxon>
        <taxon>Orthoherpesviridae</taxon>
        <taxon>Betaherpesvirinae</taxon>
        <taxon>Quwivirus</taxon>
        <taxon>Quwivirus miniopteridbeta1</taxon>
    </lineage>
</organism>
<protein>
    <submittedName>
        <fullName evidence="4">B47</fullName>
    </submittedName>
</protein>
<dbReference type="KEGG" id="vg:80534767"/>
<evidence type="ECO:0000313" key="4">
    <source>
        <dbReference type="EMBL" id="AFK83877.1"/>
    </source>
</evidence>
<dbReference type="Proteomes" id="UP000103899">
    <property type="component" value="Segment"/>
</dbReference>
<dbReference type="GO" id="GO:0019068">
    <property type="term" value="P:virion assembly"/>
    <property type="evidence" value="ECO:0007669"/>
    <property type="project" value="InterPro"/>
</dbReference>
<accession>I3VQ33</accession>
<keyword evidence="1" id="KW-0920">Virion tegument</keyword>
<evidence type="ECO:0000313" key="5">
    <source>
        <dbReference type="Proteomes" id="UP000103899"/>
    </source>
</evidence>
<reference evidence="4 5" key="1">
    <citation type="journal article" date="2012" name="J. Virol.">
        <title>A Novel Bat Herpesvirus Encodes Homologues of Major Histocompatibility Complex Classes I and II, C-Type Lectin, and a Unique Family of Immune-Related Genes.</title>
        <authorList>
            <person name="Zhang H."/>
            <person name="Todd S."/>
            <person name="Tachedjian M."/>
            <person name="Barr J.A."/>
            <person name="Luo M."/>
            <person name="Yu M."/>
            <person name="Marsh G.A."/>
            <person name="Crameri G."/>
            <person name="Wang L.F."/>
        </authorList>
    </citation>
    <scope>NUCLEOTIDE SEQUENCE [LARGE SCALE GENOMIC DNA]</scope>
    <source>
        <strain evidence="4">B7D8</strain>
    </source>
</reference>
<evidence type="ECO:0000256" key="1">
    <source>
        <dbReference type="ARBA" id="ARBA00022580"/>
    </source>
</evidence>
<dbReference type="GO" id="GO:0004197">
    <property type="term" value="F:cysteine-type endopeptidase activity"/>
    <property type="evidence" value="ECO:0007669"/>
    <property type="project" value="InterPro"/>
</dbReference>
<dbReference type="Pfam" id="PF04523">
    <property type="entry name" value="Herpes_U30"/>
    <property type="match status" value="1"/>
</dbReference>
<dbReference type="InterPro" id="IPR007611">
    <property type="entry name" value="Herpes_U30"/>
</dbReference>
<dbReference type="PROSITE" id="PS50208">
    <property type="entry name" value="CASPASE_P20"/>
    <property type="match status" value="1"/>
</dbReference>
<proteinExistence type="predicted"/>
<evidence type="ECO:0000256" key="2">
    <source>
        <dbReference type="ARBA" id="ARBA00022844"/>
    </source>
</evidence>
<name>I3VQ33_9BETA</name>
<dbReference type="GeneID" id="80534767"/>
<keyword evidence="5" id="KW-1185">Reference proteome</keyword>
<dbReference type="GO" id="GO:0006508">
    <property type="term" value="P:proteolysis"/>
    <property type="evidence" value="ECO:0007669"/>
    <property type="project" value="InterPro"/>
</dbReference>
<evidence type="ECO:0000259" key="3">
    <source>
        <dbReference type="PROSITE" id="PS50208"/>
    </source>
</evidence>
<keyword evidence="2" id="KW-0946">Virion</keyword>
<feature type="domain" description="Caspase family p20" evidence="3">
    <location>
        <begin position="1"/>
        <end position="75"/>
    </location>
</feature>
<dbReference type="GO" id="GO:0044423">
    <property type="term" value="C:virion component"/>
    <property type="evidence" value="ECO:0007669"/>
    <property type="project" value="UniProtKB-KW"/>
</dbReference>
<dbReference type="EMBL" id="JQ805139">
    <property type="protein sequence ID" value="AFK83877.1"/>
    <property type="molecule type" value="Genomic_DNA"/>
</dbReference>